<name>A0AAV0Z9E9_VICFA</name>
<reference evidence="1 2" key="1">
    <citation type="submission" date="2023-01" db="EMBL/GenBank/DDBJ databases">
        <authorList>
            <person name="Kreplak J."/>
        </authorList>
    </citation>
    <scope>NUCLEOTIDE SEQUENCE [LARGE SCALE GENOMIC DNA]</scope>
</reference>
<organism evidence="1 2">
    <name type="scientific">Vicia faba</name>
    <name type="common">Broad bean</name>
    <name type="synonym">Faba vulgaris</name>
    <dbReference type="NCBI Taxonomy" id="3906"/>
    <lineage>
        <taxon>Eukaryota</taxon>
        <taxon>Viridiplantae</taxon>
        <taxon>Streptophyta</taxon>
        <taxon>Embryophyta</taxon>
        <taxon>Tracheophyta</taxon>
        <taxon>Spermatophyta</taxon>
        <taxon>Magnoliopsida</taxon>
        <taxon>eudicotyledons</taxon>
        <taxon>Gunneridae</taxon>
        <taxon>Pentapetalae</taxon>
        <taxon>rosids</taxon>
        <taxon>fabids</taxon>
        <taxon>Fabales</taxon>
        <taxon>Fabaceae</taxon>
        <taxon>Papilionoideae</taxon>
        <taxon>50 kb inversion clade</taxon>
        <taxon>NPAAA clade</taxon>
        <taxon>Hologalegina</taxon>
        <taxon>IRL clade</taxon>
        <taxon>Fabeae</taxon>
        <taxon>Vicia</taxon>
    </lineage>
</organism>
<proteinExistence type="predicted"/>
<evidence type="ECO:0000313" key="2">
    <source>
        <dbReference type="Proteomes" id="UP001157006"/>
    </source>
</evidence>
<protein>
    <submittedName>
        <fullName evidence="1">Uncharacterized protein</fullName>
    </submittedName>
</protein>
<accession>A0AAV0Z9E9</accession>
<evidence type="ECO:0000313" key="1">
    <source>
        <dbReference type="EMBL" id="CAI8594481.1"/>
    </source>
</evidence>
<keyword evidence="2" id="KW-1185">Reference proteome</keyword>
<gene>
    <name evidence="1" type="ORF">VFH_I143680</name>
</gene>
<sequence>MPPLYSLCSPETVTALDPTTTGMFRRGNTESTSTCSLHLRKHVVVSDSGCGGGFMPCILWFLLYVRVYRVFYIVACKGEIDEDEAWGLMMTRRCNSVHVLLMKIEAQKMMIIKKIDD</sequence>
<dbReference type="Proteomes" id="UP001157006">
    <property type="component" value="Chromosome 1S"/>
</dbReference>
<dbReference type="EMBL" id="OX451735">
    <property type="protein sequence ID" value="CAI8594481.1"/>
    <property type="molecule type" value="Genomic_DNA"/>
</dbReference>
<dbReference type="AlphaFoldDB" id="A0AAV0Z9E9"/>